<dbReference type="SUPFAM" id="SSF109640">
    <property type="entry name" value="KRAB domain (Kruppel-associated box)"/>
    <property type="match status" value="1"/>
</dbReference>
<dbReference type="PROSITE" id="PS50805">
    <property type="entry name" value="KRAB"/>
    <property type="match status" value="1"/>
</dbReference>
<dbReference type="InterPro" id="IPR050169">
    <property type="entry name" value="Krueppel_C2H2_ZnF"/>
</dbReference>
<dbReference type="Gene3D" id="6.10.140.140">
    <property type="match status" value="1"/>
</dbReference>
<dbReference type="PANTHER" id="PTHR23232:SF142">
    <property type="entry name" value="GASTRULA ZINC FINGER PROTEIN XLCGF57.1-LIKE-RELATED"/>
    <property type="match status" value="1"/>
</dbReference>
<accession>A0A8D0E4P0</accession>
<dbReference type="PANTHER" id="PTHR23232">
    <property type="entry name" value="KRAB DOMAIN C2H2 ZINC FINGER"/>
    <property type="match status" value="1"/>
</dbReference>
<dbReference type="SMART" id="SM00349">
    <property type="entry name" value="KRAB"/>
    <property type="match status" value="1"/>
</dbReference>
<keyword evidence="3" id="KW-1185">Reference proteome</keyword>
<reference evidence="2" key="1">
    <citation type="submission" date="2025-08" db="UniProtKB">
        <authorList>
            <consortium name="Ensembl"/>
        </authorList>
    </citation>
    <scope>IDENTIFICATION</scope>
</reference>
<dbReference type="Pfam" id="PF01352">
    <property type="entry name" value="KRAB"/>
    <property type="match status" value="1"/>
</dbReference>
<name>A0A8D0E4P0_SALMN</name>
<protein>
    <recommendedName>
        <fullName evidence="1">KRAB domain-containing protein</fullName>
    </recommendedName>
</protein>
<dbReference type="Ensembl" id="ENSSMRT00000031133.1">
    <property type="protein sequence ID" value="ENSSMRP00000026645.1"/>
    <property type="gene ID" value="ENSSMRG00000020580.1"/>
</dbReference>
<evidence type="ECO:0000313" key="2">
    <source>
        <dbReference type="Ensembl" id="ENSSMRP00000026645.1"/>
    </source>
</evidence>
<dbReference type="InterPro" id="IPR036051">
    <property type="entry name" value="KRAB_dom_sf"/>
</dbReference>
<feature type="domain" description="KRAB" evidence="1">
    <location>
        <begin position="51"/>
        <end position="115"/>
    </location>
</feature>
<dbReference type="GO" id="GO:0006355">
    <property type="term" value="P:regulation of DNA-templated transcription"/>
    <property type="evidence" value="ECO:0007669"/>
    <property type="project" value="InterPro"/>
</dbReference>
<reference evidence="2" key="2">
    <citation type="submission" date="2025-09" db="UniProtKB">
        <authorList>
            <consortium name="Ensembl"/>
        </authorList>
    </citation>
    <scope>IDENTIFICATION</scope>
</reference>
<organism evidence="2 3">
    <name type="scientific">Salvator merianae</name>
    <name type="common">Argentine black and white tegu</name>
    <name type="synonym">Tupinambis merianae</name>
    <dbReference type="NCBI Taxonomy" id="96440"/>
    <lineage>
        <taxon>Eukaryota</taxon>
        <taxon>Metazoa</taxon>
        <taxon>Chordata</taxon>
        <taxon>Craniata</taxon>
        <taxon>Vertebrata</taxon>
        <taxon>Euteleostomi</taxon>
        <taxon>Lepidosauria</taxon>
        <taxon>Squamata</taxon>
        <taxon>Bifurcata</taxon>
        <taxon>Unidentata</taxon>
        <taxon>Episquamata</taxon>
        <taxon>Laterata</taxon>
        <taxon>Teiioidea</taxon>
        <taxon>Teiidae</taxon>
        <taxon>Salvator</taxon>
    </lineage>
</organism>
<proteinExistence type="predicted"/>
<sequence>MSERHGLLLFLPQILVSRNVYLNQQNVYLLLEPLPGSASLTPSGREGGDSVTLEDVTLHFLEEEWAVLDSGNRALYEEVMEEIYGTLASLGFRLTGGVLAFRRKSFKLIPLQSPQ</sequence>
<dbReference type="Proteomes" id="UP000694421">
    <property type="component" value="Unplaced"/>
</dbReference>
<dbReference type="CDD" id="cd07765">
    <property type="entry name" value="KRAB_A-box"/>
    <property type="match status" value="1"/>
</dbReference>
<evidence type="ECO:0000313" key="3">
    <source>
        <dbReference type="Proteomes" id="UP000694421"/>
    </source>
</evidence>
<dbReference type="AlphaFoldDB" id="A0A8D0E4P0"/>
<dbReference type="InterPro" id="IPR001909">
    <property type="entry name" value="KRAB"/>
</dbReference>
<evidence type="ECO:0000259" key="1">
    <source>
        <dbReference type="PROSITE" id="PS50805"/>
    </source>
</evidence>